<evidence type="ECO:0000313" key="3">
    <source>
        <dbReference type="Proteomes" id="UP000215335"/>
    </source>
</evidence>
<sequence>MLQEYRPMREFYKGIVKADDDSVGLVFIHESISEALSECTQLFCDGTFDVCISNFIYFYHIDVFFLFWCFNSYTLYGYIREHPYHLCVRML</sequence>
<organism evidence="2 3">
    <name type="scientific">Trichomalopsis sarcophagae</name>
    <dbReference type="NCBI Taxonomy" id="543379"/>
    <lineage>
        <taxon>Eukaryota</taxon>
        <taxon>Metazoa</taxon>
        <taxon>Ecdysozoa</taxon>
        <taxon>Arthropoda</taxon>
        <taxon>Hexapoda</taxon>
        <taxon>Insecta</taxon>
        <taxon>Pterygota</taxon>
        <taxon>Neoptera</taxon>
        <taxon>Endopterygota</taxon>
        <taxon>Hymenoptera</taxon>
        <taxon>Apocrita</taxon>
        <taxon>Proctotrupomorpha</taxon>
        <taxon>Chalcidoidea</taxon>
        <taxon>Pteromalidae</taxon>
        <taxon>Pteromalinae</taxon>
        <taxon>Trichomalopsis</taxon>
    </lineage>
</organism>
<protein>
    <submittedName>
        <fullName evidence="2">Uncharacterized protein</fullName>
    </submittedName>
</protein>
<evidence type="ECO:0000313" key="2">
    <source>
        <dbReference type="EMBL" id="OXU21117.1"/>
    </source>
</evidence>
<dbReference type="EMBL" id="NNAY01002535">
    <property type="protein sequence ID" value="OXU21117.1"/>
    <property type="molecule type" value="Genomic_DNA"/>
</dbReference>
<keyword evidence="3" id="KW-1185">Reference proteome</keyword>
<gene>
    <name evidence="2" type="ORF">TSAR_009589</name>
</gene>
<accession>A0A232ES24</accession>
<feature type="transmembrane region" description="Helical" evidence="1">
    <location>
        <begin position="56"/>
        <end position="79"/>
    </location>
</feature>
<proteinExistence type="predicted"/>
<keyword evidence="1" id="KW-1133">Transmembrane helix</keyword>
<comment type="caution">
    <text evidence="2">The sequence shown here is derived from an EMBL/GenBank/DDBJ whole genome shotgun (WGS) entry which is preliminary data.</text>
</comment>
<keyword evidence="1" id="KW-0812">Transmembrane</keyword>
<reference evidence="2 3" key="1">
    <citation type="journal article" date="2017" name="Curr. Biol.">
        <title>The Evolution of Venom by Co-option of Single-Copy Genes.</title>
        <authorList>
            <person name="Martinson E.O."/>
            <person name="Mrinalini"/>
            <person name="Kelkar Y.D."/>
            <person name="Chang C.H."/>
            <person name="Werren J.H."/>
        </authorList>
    </citation>
    <scope>NUCLEOTIDE SEQUENCE [LARGE SCALE GENOMIC DNA]</scope>
    <source>
        <strain evidence="2 3">Alberta</strain>
        <tissue evidence="2">Whole body</tissue>
    </source>
</reference>
<name>A0A232ES24_9HYME</name>
<dbReference type="Proteomes" id="UP000215335">
    <property type="component" value="Unassembled WGS sequence"/>
</dbReference>
<dbReference type="AlphaFoldDB" id="A0A232ES24"/>
<evidence type="ECO:0000256" key="1">
    <source>
        <dbReference type="SAM" id="Phobius"/>
    </source>
</evidence>
<keyword evidence="1" id="KW-0472">Membrane</keyword>